<accession>A0ABP8JKI0</accession>
<dbReference type="EMBL" id="BAABFR010000028">
    <property type="protein sequence ID" value="GAA4392312.1"/>
    <property type="molecule type" value="Genomic_DNA"/>
</dbReference>
<reference evidence="4" key="1">
    <citation type="journal article" date="2019" name="Int. J. Syst. Evol. Microbiol.">
        <title>The Global Catalogue of Microorganisms (GCM) 10K type strain sequencing project: providing services to taxonomists for standard genome sequencing and annotation.</title>
        <authorList>
            <consortium name="The Broad Institute Genomics Platform"/>
            <consortium name="The Broad Institute Genome Sequencing Center for Infectious Disease"/>
            <person name="Wu L."/>
            <person name="Ma J."/>
        </authorList>
    </citation>
    <scope>NUCLEOTIDE SEQUENCE [LARGE SCALE GENOMIC DNA]</scope>
    <source>
        <strain evidence="4">JCM 17688</strain>
    </source>
</reference>
<evidence type="ECO:0000313" key="3">
    <source>
        <dbReference type="EMBL" id="GAA4392312.1"/>
    </source>
</evidence>
<comment type="caution">
    <text evidence="3">The sequence shown here is derived from an EMBL/GenBank/DDBJ whole genome shotgun (WGS) entry which is preliminary data.</text>
</comment>
<name>A0ABP8JKI0_9ACTN</name>
<evidence type="ECO:0000256" key="1">
    <source>
        <dbReference type="ARBA" id="ARBA00022801"/>
    </source>
</evidence>
<dbReference type="Pfam" id="PF03061">
    <property type="entry name" value="4HBT"/>
    <property type="match status" value="1"/>
</dbReference>
<dbReference type="Gene3D" id="3.10.129.10">
    <property type="entry name" value="Hotdog Thioesterase"/>
    <property type="match status" value="1"/>
</dbReference>
<dbReference type="InterPro" id="IPR006683">
    <property type="entry name" value="Thioestr_dom"/>
</dbReference>
<protein>
    <submittedName>
        <fullName evidence="3">PaaI family thioesterase</fullName>
    </submittedName>
</protein>
<keyword evidence="1" id="KW-0378">Hydrolase</keyword>
<dbReference type="InterPro" id="IPR003736">
    <property type="entry name" value="PAAI_dom"/>
</dbReference>
<dbReference type="Proteomes" id="UP001500635">
    <property type="component" value="Unassembled WGS sequence"/>
</dbReference>
<organism evidence="3 4">
    <name type="scientific">Tsukamurella soli</name>
    <dbReference type="NCBI Taxonomy" id="644556"/>
    <lineage>
        <taxon>Bacteria</taxon>
        <taxon>Bacillati</taxon>
        <taxon>Actinomycetota</taxon>
        <taxon>Actinomycetes</taxon>
        <taxon>Mycobacteriales</taxon>
        <taxon>Tsukamurellaceae</taxon>
        <taxon>Tsukamurella</taxon>
    </lineage>
</organism>
<sequence>MAQTADMTDPAALMPFATTLGISAPEATPDRVVCTLDHRPELATAGGAMHGGALMTLADCAGALLAVLNLPPGASTTTTASTTNFLRAATGGTLTATAEPVKVGRQVIVVQTTVRDSLGKALTTTIATQQVLAPR</sequence>
<dbReference type="NCBIfam" id="TIGR00369">
    <property type="entry name" value="unchar_dom_1"/>
    <property type="match status" value="1"/>
</dbReference>
<keyword evidence="4" id="KW-1185">Reference proteome</keyword>
<dbReference type="InterPro" id="IPR029069">
    <property type="entry name" value="HotDog_dom_sf"/>
</dbReference>
<evidence type="ECO:0000313" key="4">
    <source>
        <dbReference type="Proteomes" id="UP001500635"/>
    </source>
</evidence>
<dbReference type="PANTHER" id="PTHR43240">
    <property type="entry name" value="1,4-DIHYDROXY-2-NAPHTHOYL-COA THIOESTERASE 1"/>
    <property type="match status" value="1"/>
</dbReference>
<gene>
    <name evidence="3" type="ORF">GCM10023147_22040</name>
</gene>
<dbReference type="SUPFAM" id="SSF54637">
    <property type="entry name" value="Thioesterase/thiol ester dehydrase-isomerase"/>
    <property type="match status" value="1"/>
</dbReference>
<evidence type="ECO:0000259" key="2">
    <source>
        <dbReference type="Pfam" id="PF03061"/>
    </source>
</evidence>
<proteinExistence type="predicted"/>
<dbReference type="CDD" id="cd03443">
    <property type="entry name" value="PaaI_thioesterase"/>
    <property type="match status" value="1"/>
</dbReference>
<dbReference type="PANTHER" id="PTHR43240:SF8">
    <property type="entry name" value="PHENYLACETIC ACID DEGRADATION-RELATED PROTEIN"/>
    <property type="match status" value="1"/>
</dbReference>
<feature type="domain" description="Thioesterase" evidence="2">
    <location>
        <begin position="46"/>
        <end position="117"/>
    </location>
</feature>